<keyword evidence="5" id="KW-0804">Transcription</keyword>
<dbReference type="PANTHER" id="PTHR48111:SF59">
    <property type="entry name" value="TRANSCRIPTIONAL REGULATORY PROTEIN BAER"/>
    <property type="match status" value="1"/>
</dbReference>
<feature type="modified residue" description="4-aspartylphosphate" evidence="6">
    <location>
        <position position="52"/>
    </location>
</feature>
<dbReference type="GO" id="GO:0000976">
    <property type="term" value="F:transcription cis-regulatory region binding"/>
    <property type="evidence" value="ECO:0007669"/>
    <property type="project" value="TreeGrafter"/>
</dbReference>
<dbReference type="SUPFAM" id="SSF52172">
    <property type="entry name" value="CheY-like"/>
    <property type="match status" value="1"/>
</dbReference>
<evidence type="ECO:0000259" key="9">
    <source>
        <dbReference type="PROSITE" id="PS51755"/>
    </source>
</evidence>
<dbReference type="EMBL" id="VJWL01000002">
    <property type="protein sequence ID" value="TRW49064.1"/>
    <property type="molecule type" value="Genomic_DNA"/>
</dbReference>
<evidence type="ECO:0000313" key="10">
    <source>
        <dbReference type="EMBL" id="TRW49064.1"/>
    </source>
</evidence>
<feature type="domain" description="Response regulatory" evidence="8">
    <location>
        <begin position="3"/>
        <end position="116"/>
    </location>
</feature>
<sequence length="233" mass="26353">MSTILIAEDEPDIANLLRDYLQQSGYECICKETGTDALQAFHAHDPDLVLLDVMMPEMDGLEVCRKIREESRVPILFITARHDEVDRIVGLRLGADDYIVKPFSPREVVARVDAHIRRQQWQQSDRTDAENTTSGLFLDTGAYQARYNGDIMELTPVEFRLLATLSRQPGRVYRREELISAAYDDHRVVSDRTVDSHIKNLRNKLHSAGAPTTIIQAVYGVGYKYQAGSTISS</sequence>
<name>A0A552X222_9GAMM</name>
<gene>
    <name evidence="10" type="ORF">FM042_08200</name>
</gene>
<dbReference type="AlphaFoldDB" id="A0A552X222"/>
<protein>
    <submittedName>
        <fullName evidence="10">Response regulator</fullName>
    </submittedName>
</protein>
<dbReference type="PROSITE" id="PS51755">
    <property type="entry name" value="OMPR_PHOB"/>
    <property type="match status" value="1"/>
</dbReference>
<feature type="DNA-binding region" description="OmpR/PhoB-type" evidence="7">
    <location>
        <begin position="128"/>
        <end position="227"/>
    </location>
</feature>
<dbReference type="SMART" id="SM00862">
    <property type="entry name" value="Trans_reg_C"/>
    <property type="match status" value="1"/>
</dbReference>
<evidence type="ECO:0000313" key="11">
    <source>
        <dbReference type="Proteomes" id="UP000320359"/>
    </source>
</evidence>
<dbReference type="Gene3D" id="6.10.250.690">
    <property type="match status" value="1"/>
</dbReference>
<dbReference type="Gene3D" id="3.40.50.2300">
    <property type="match status" value="1"/>
</dbReference>
<dbReference type="InterPro" id="IPR036388">
    <property type="entry name" value="WH-like_DNA-bd_sf"/>
</dbReference>
<keyword evidence="4 7" id="KW-0238">DNA-binding</keyword>
<dbReference type="PROSITE" id="PS50110">
    <property type="entry name" value="RESPONSE_REGULATORY"/>
    <property type="match status" value="1"/>
</dbReference>
<dbReference type="SUPFAM" id="SSF46894">
    <property type="entry name" value="C-terminal effector domain of the bipartite response regulators"/>
    <property type="match status" value="1"/>
</dbReference>
<dbReference type="SMART" id="SM00448">
    <property type="entry name" value="REC"/>
    <property type="match status" value="1"/>
</dbReference>
<reference evidence="10 11" key="1">
    <citation type="submission" date="2019-07" db="EMBL/GenBank/DDBJ databases">
        <authorList>
            <person name="Yang M."/>
            <person name="Zhao D."/>
            <person name="Xiang H."/>
        </authorList>
    </citation>
    <scope>NUCLEOTIDE SEQUENCE [LARGE SCALE GENOMIC DNA]</scope>
    <source>
        <strain evidence="10 11">IM1326</strain>
    </source>
</reference>
<dbReference type="Pfam" id="PF00072">
    <property type="entry name" value="Response_reg"/>
    <property type="match status" value="1"/>
</dbReference>
<accession>A0A552X222</accession>
<dbReference type="InterPro" id="IPR011006">
    <property type="entry name" value="CheY-like_superfamily"/>
</dbReference>
<dbReference type="Gene3D" id="1.10.10.10">
    <property type="entry name" value="Winged helix-like DNA-binding domain superfamily/Winged helix DNA-binding domain"/>
    <property type="match status" value="1"/>
</dbReference>
<comment type="caution">
    <text evidence="10">The sequence shown here is derived from an EMBL/GenBank/DDBJ whole genome shotgun (WGS) entry which is preliminary data.</text>
</comment>
<keyword evidence="11" id="KW-1185">Reference proteome</keyword>
<dbReference type="CDD" id="cd00383">
    <property type="entry name" value="trans_reg_C"/>
    <property type="match status" value="1"/>
</dbReference>
<dbReference type="GO" id="GO:0032993">
    <property type="term" value="C:protein-DNA complex"/>
    <property type="evidence" value="ECO:0007669"/>
    <property type="project" value="TreeGrafter"/>
</dbReference>
<dbReference type="GO" id="GO:0000156">
    <property type="term" value="F:phosphorelay response regulator activity"/>
    <property type="evidence" value="ECO:0007669"/>
    <property type="project" value="TreeGrafter"/>
</dbReference>
<dbReference type="InterPro" id="IPR016032">
    <property type="entry name" value="Sig_transdc_resp-reg_C-effctor"/>
</dbReference>
<proteinExistence type="predicted"/>
<evidence type="ECO:0000256" key="5">
    <source>
        <dbReference type="ARBA" id="ARBA00023163"/>
    </source>
</evidence>
<dbReference type="Proteomes" id="UP000320359">
    <property type="component" value="Unassembled WGS sequence"/>
</dbReference>
<evidence type="ECO:0000256" key="2">
    <source>
        <dbReference type="ARBA" id="ARBA00023012"/>
    </source>
</evidence>
<keyword evidence="2" id="KW-0902">Two-component regulatory system</keyword>
<evidence type="ECO:0000256" key="3">
    <source>
        <dbReference type="ARBA" id="ARBA00023015"/>
    </source>
</evidence>
<evidence type="ECO:0000259" key="8">
    <source>
        <dbReference type="PROSITE" id="PS50110"/>
    </source>
</evidence>
<dbReference type="FunFam" id="3.40.50.2300:FF:000001">
    <property type="entry name" value="DNA-binding response regulator PhoB"/>
    <property type="match status" value="1"/>
</dbReference>
<evidence type="ECO:0000256" key="1">
    <source>
        <dbReference type="ARBA" id="ARBA00022553"/>
    </source>
</evidence>
<dbReference type="InterPro" id="IPR039420">
    <property type="entry name" value="WalR-like"/>
</dbReference>
<dbReference type="GO" id="GO:0006355">
    <property type="term" value="P:regulation of DNA-templated transcription"/>
    <property type="evidence" value="ECO:0007669"/>
    <property type="project" value="InterPro"/>
</dbReference>
<dbReference type="GO" id="GO:0005829">
    <property type="term" value="C:cytosol"/>
    <property type="evidence" value="ECO:0007669"/>
    <property type="project" value="TreeGrafter"/>
</dbReference>
<dbReference type="InterPro" id="IPR001867">
    <property type="entry name" value="OmpR/PhoB-type_DNA-bd"/>
</dbReference>
<feature type="domain" description="OmpR/PhoB-type" evidence="9">
    <location>
        <begin position="128"/>
        <end position="227"/>
    </location>
</feature>
<keyword evidence="3" id="KW-0805">Transcription regulation</keyword>
<dbReference type="OrthoDB" id="9802426at2"/>
<evidence type="ECO:0000256" key="6">
    <source>
        <dbReference type="PROSITE-ProRule" id="PRU00169"/>
    </source>
</evidence>
<dbReference type="InterPro" id="IPR001789">
    <property type="entry name" value="Sig_transdc_resp-reg_receiver"/>
</dbReference>
<dbReference type="Pfam" id="PF00486">
    <property type="entry name" value="Trans_reg_C"/>
    <property type="match status" value="1"/>
</dbReference>
<dbReference type="PANTHER" id="PTHR48111">
    <property type="entry name" value="REGULATOR OF RPOS"/>
    <property type="match status" value="1"/>
</dbReference>
<evidence type="ECO:0000256" key="4">
    <source>
        <dbReference type="ARBA" id="ARBA00023125"/>
    </source>
</evidence>
<keyword evidence="1 6" id="KW-0597">Phosphoprotein</keyword>
<evidence type="ECO:0000256" key="7">
    <source>
        <dbReference type="PROSITE-ProRule" id="PRU01091"/>
    </source>
</evidence>
<dbReference type="CDD" id="cd17574">
    <property type="entry name" value="REC_OmpR"/>
    <property type="match status" value="1"/>
</dbReference>
<organism evidence="10 11">
    <name type="scientific">Aliidiomarina halalkaliphila</name>
    <dbReference type="NCBI Taxonomy" id="2593535"/>
    <lineage>
        <taxon>Bacteria</taxon>
        <taxon>Pseudomonadati</taxon>
        <taxon>Pseudomonadota</taxon>
        <taxon>Gammaproteobacteria</taxon>
        <taxon>Alteromonadales</taxon>
        <taxon>Idiomarinaceae</taxon>
        <taxon>Aliidiomarina</taxon>
    </lineage>
</organism>